<evidence type="ECO:0000313" key="1">
    <source>
        <dbReference type="EMBL" id="CAD7088001.1"/>
    </source>
</evidence>
<evidence type="ECO:0000313" key="2">
    <source>
        <dbReference type="Proteomes" id="UP000594454"/>
    </source>
</evidence>
<dbReference type="OrthoDB" id="8058178at2759"/>
<dbReference type="AlphaFoldDB" id="A0A7R8UWT5"/>
<protein>
    <submittedName>
        <fullName evidence="1">Uncharacterized protein</fullName>
    </submittedName>
</protein>
<accession>A0A7R8UWT5</accession>
<dbReference type="EMBL" id="LR899012">
    <property type="protein sequence ID" value="CAD7088001.1"/>
    <property type="molecule type" value="Genomic_DNA"/>
</dbReference>
<reference evidence="1 2" key="1">
    <citation type="submission" date="2020-11" db="EMBL/GenBank/DDBJ databases">
        <authorList>
            <person name="Wallbank WR R."/>
            <person name="Pardo Diaz C."/>
            <person name="Kozak K."/>
            <person name="Martin S."/>
            <person name="Jiggins C."/>
            <person name="Moest M."/>
            <person name="Warren A I."/>
            <person name="Generalovic N T."/>
            <person name="Byers J.R.P. K."/>
            <person name="Montejo-Kovacevich G."/>
            <person name="Yen C E."/>
        </authorList>
    </citation>
    <scope>NUCLEOTIDE SEQUENCE [LARGE SCALE GENOMIC DNA]</scope>
</reference>
<dbReference type="Proteomes" id="UP000594454">
    <property type="component" value="Chromosome 4"/>
</dbReference>
<dbReference type="InParanoid" id="A0A7R8UWT5"/>
<gene>
    <name evidence="1" type="ORF">HERILL_LOCUS10668</name>
</gene>
<name>A0A7R8UWT5_HERIL</name>
<sequence length="442" mass="51526">MAVALTFSEVIREARAVQSYKGEDGFQLHDYINEVENLVRLAVEGPQREHVAQILMSKIQGRAAAVVRRLNDRNWENMKVLLTNTFGVKETYLQMKEDADRIRSKSAKEIFEHLQFNLDKLNLKYKLDNNHPFEFTPTNNESSILETFLNKIHRNDAMYLRAIPVTSLEQSYNYKYRDAIGKMIKIERIEEIVKTEEGIIVTGGEVDEIGIILIDIEMIIIGILKEVDEVNLITIQNIQVLPNKVLGAPMSLLSQKQDLILIPQCKEENLQTVDSQDENFNNHISIREHIVNKYQKQLFLVENEESRHLMTSPSRRRTVINSKQLDTPDKAINFLKIRLQPGTVAIYSEIDDHQYNKLQQIILEGFDNTVTKFIKVTQIKKEITNEENLIDLIKYYHEKETGHAGIRENYSGLKNQIYYPNLHKYIHRYIIYVMKIKWIGNP</sequence>
<organism evidence="1 2">
    <name type="scientific">Hermetia illucens</name>
    <name type="common">Black soldier fly</name>
    <dbReference type="NCBI Taxonomy" id="343691"/>
    <lineage>
        <taxon>Eukaryota</taxon>
        <taxon>Metazoa</taxon>
        <taxon>Ecdysozoa</taxon>
        <taxon>Arthropoda</taxon>
        <taxon>Hexapoda</taxon>
        <taxon>Insecta</taxon>
        <taxon>Pterygota</taxon>
        <taxon>Neoptera</taxon>
        <taxon>Endopterygota</taxon>
        <taxon>Diptera</taxon>
        <taxon>Brachycera</taxon>
        <taxon>Stratiomyomorpha</taxon>
        <taxon>Stratiomyidae</taxon>
        <taxon>Hermetiinae</taxon>
        <taxon>Hermetia</taxon>
    </lineage>
</organism>
<keyword evidence="2" id="KW-1185">Reference proteome</keyword>
<proteinExistence type="predicted"/>